<dbReference type="GO" id="GO:0003677">
    <property type="term" value="F:DNA binding"/>
    <property type="evidence" value="ECO:0007669"/>
    <property type="project" value="InterPro"/>
</dbReference>
<dbReference type="CDD" id="cd00093">
    <property type="entry name" value="HTH_XRE"/>
    <property type="match status" value="1"/>
</dbReference>
<sequence>MDIGDRLKEARKASGLTLEAVEERTKIRRKYIKALEEERFEVLPGPIYAKAFLKNYAKFLQLDPNEILEIYNQQFAVEQIQGVAKTSSEKEFEPGIAGRPRYWLYLVAAVIILGLAVSVYYGVMKTMSHQVNQNKELAQPPLSSDEQPQKPEDQLPAVEQEPPAQNHGINLVLEVKTSKCWIGAEIDGSPAFQGMLSAGQSKSFTADEEIYVTLGNAGVVEVVYNGENLGFLGRSGEVITRKFPDRSPE</sequence>
<keyword evidence="2" id="KW-0812">Transmembrane</keyword>
<protein>
    <recommendedName>
        <fullName evidence="3">HTH cro/C1-type domain-containing protein</fullName>
    </recommendedName>
</protein>
<dbReference type="PANTHER" id="PTHR34475:SF1">
    <property type="entry name" value="CYTOSKELETON PROTEIN RODZ"/>
    <property type="match status" value="1"/>
</dbReference>
<comment type="caution">
    <text evidence="4">The sequence shown here is derived from an EMBL/GenBank/DDBJ whole genome shotgun (WGS) entry which is preliminary data.</text>
</comment>
<dbReference type="InterPro" id="IPR001387">
    <property type="entry name" value="Cro/C1-type_HTH"/>
</dbReference>
<dbReference type="InterPro" id="IPR025194">
    <property type="entry name" value="RodZ-like_C"/>
</dbReference>
<dbReference type="AlphaFoldDB" id="A0A117M4E3"/>
<reference evidence="5" key="1">
    <citation type="journal article" date="2015" name="MBio">
        <title>Genome-Resolved Metagenomic Analysis Reveals Roles for Candidate Phyla and Other Microbial Community Members in Biogeochemical Transformations in Oil Reservoirs.</title>
        <authorList>
            <person name="Hu P."/>
            <person name="Tom L."/>
            <person name="Singh A."/>
            <person name="Thomas B.C."/>
            <person name="Baker B.J."/>
            <person name="Piceno Y.M."/>
            <person name="Andersen G.L."/>
            <person name="Banfield J.F."/>
        </authorList>
    </citation>
    <scope>NUCLEOTIDE SEQUENCE [LARGE SCALE GENOMIC DNA]</scope>
</reference>
<dbReference type="PANTHER" id="PTHR34475">
    <property type="match status" value="1"/>
</dbReference>
<feature type="transmembrane region" description="Helical" evidence="2">
    <location>
        <begin position="102"/>
        <end position="123"/>
    </location>
</feature>
<dbReference type="Pfam" id="PF13413">
    <property type="entry name" value="HTH_25"/>
    <property type="match status" value="1"/>
</dbReference>
<evidence type="ECO:0000256" key="1">
    <source>
        <dbReference type="SAM" id="MobiDB-lite"/>
    </source>
</evidence>
<dbReference type="Pfam" id="PF13464">
    <property type="entry name" value="RodZ_C"/>
    <property type="match status" value="1"/>
</dbReference>
<evidence type="ECO:0000313" key="4">
    <source>
        <dbReference type="EMBL" id="KUK83694.1"/>
    </source>
</evidence>
<dbReference type="PROSITE" id="PS50943">
    <property type="entry name" value="HTH_CROC1"/>
    <property type="match status" value="1"/>
</dbReference>
<feature type="compositionally biased region" description="Polar residues" evidence="1">
    <location>
        <begin position="137"/>
        <end position="146"/>
    </location>
</feature>
<dbReference type="Proteomes" id="UP000054705">
    <property type="component" value="Unassembled WGS sequence"/>
</dbReference>
<dbReference type="PATRIC" id="fig|110500.4.peg.360"/>
<organism evidence="4 5">
    <name type="scientific">Pelotomaculum thermopropionicum</name>
    <dbReference type="NCBI Taxonomy" id="110500"/>
    <lineage>
        <taxon>Bacteria</taxon>
        <taxon>Bacillati</taxon>
        <taxon>Bacillota</taxon>
        <taxon>Clostridia</taxon>
        <taxon>Eubacteriales</taxon>
        <taxon>Desulfotomaculaceae</taxon>
        <taxon>Pelotomaculum</taxon>
    </lineage>
</organism>
<dbReference type="InterPro" id="IPR050400">
    <property type="entry name" value="Bact_Cytoskel_RodZ"/>
</dbReference>
<feature type="region of interest" description="Disordered" evidence="1">
    <location>
        <begin position="137"/>
        <end position="161"/>
    </location>
</feature>
<accession>A0A117M4E3</accession>
<dbReference type="Gene3D" id="1.10.260.40">
    <property type="entry name" value="lambda repressor-like DNA-binding domains"/>
    <property type="match status" value="1"/>
</dbReference>
<dbReference type="SMART" id="SM00530">
    <property type="entry name" value="HTH_XRE"/>
    <property type="match status" value="1"/>
</dbReference>
<evidence type="ECO:0000256" key="2">
    <source>
        <dbReference type="SAM" id="Phobius"/>
    </source>
</evidence>
<keyword evidence="2" id="KW-1133">Transmembrane helix</keyword>
<keyword evidence="2" id="KW-0472">Membrane</keyword>
<name>A0A117M4E3_9FIRM</name>
<evidence type="ECO:0000313" key="5">
    <source>
        <dbReference type="Proteomes" id="UP000054705"/>
    </source>
</evidence>
<proteinExistence type="predicted"/>
<dbReference type="InterPro" id="IPR010982">
    <property type="entry name" value="Lambda_DNA-bd_dom_sf"/>
</dbReference>
<dbReference type="EMBL" id="LGGS01000019">
    <property type="protein sequence ID" value="KUK83694.1"/>
    <property type="molecule type" value="Genomic_DNA"/>
</dbReference>
<gene>
    <name evidence="4" type="ORF">XD97_0119</name>
</gene>
<dbReference type="SUPFAM" id="SSF47413">
    <property type="entry name" value="lambda repressor-like DNA-binding domains"/>
    <property type="match status" value="1"/>
</dbReference>
<evidence type="ECO:0000259" key="3">
    <source>
        <dbReference type="PROSITE" id="PS50943"/>
    </source>
</evidence>
<feature type="domain" description="HTH cro/C1-type" evidence="3">
    <location>
        <begin position="7"/>
        <end position="67"/>
    </location>
</feature>